<feature type="transmembrane region" description="Helical" evidence="1">
    <location>
        <begin position="6"/>
        <end position="22"/>
    </location>
</feature>
<evidence type="ECO:0000313" key="2">
    <source>
        <dbReference type="EMBL" id="TVM36443.1"/>
    </source>
</evidence>
<feature type="transmembrane region" description="Helical" evidence="1">
    <location>
        <begin position="80"/>
        <end position="104"/>
    </location>
</feature>
<keyword evidence="1" id="KW-0472">Membrane</keyword>
<evidence type="ECO:0000313" key="3">
    <source>
        <dbReference type="Proteomes" id="UP000434052"/>
    </source>
</evidence>
<gene>
    <name evidence="2" type="ORF">DQK91_00525</name>
</gene>
<sequence length="178" mass="18841">MQLDIQLFWGLITGILFGVLLERSRVARYDKQLLALRLMDMTIVKFMLTTIVVAAVGIYALVAAGAVTLSIKPAILGANIAGGLIFGLGWGLVGYCPGTAAAAFGEGRLDALWAMAGMALGGALYAEAYPAMQATVLTWGDYGKITIPTALGVSPWLVIAVLVVCAALLFRFFERRGL</sequence>
<dbReference type="EMBL" id="QMIF01000001">
    <property type="protein sequence ID" value="TVM36443.1"/>
    <property type="molecule type" value="Genomic_DNA"/>
</dbReference>
<comment type="caution">
    <text evidence="2">The sequence shown here is derived from an EMBL/GenBank/DDBJ whole genome shotgun (WGS) entry which is preliminary data.</text>
</comment>
<evidence type="ECO:0000256" key="1">
    <source>
        <dbReference type="SAM" id="Phobius"/>
    </source>
</evidence>
<dbReference type="InterPro" id="IPR007272">
    <property type="entry name" value="Sulf_transp_TsuA/YedE"/>
</dbReference>
<dbReference type="OrthoDB" id="9790409at2"/>
<dbReference type="Proteomes" id="UP000434052">
    <property type="component" value="Unassembled WGS sequence"/>
</dbReference>
<protein>
    <submittedName>
        <fullName evidence="2">YeeE/YedE family protein</fullName>
    </submittedName>
</protein>
<dbReference type="AlphaFoldDB" id="A0A6P1ZKX9"/>
<feature type="transmembrane region" description="Helical" evidence="1">
    <location>
        <begin position="111"/>
        <end position="132"/>
    </location>
</feature>
<accession>A0A6P1ZKX9</accession>
<organism evidence="2 3">
    <name type="scientific">Oceanidesulfovibrio marinus</name>
    <dbReference type="NCBI Taxonomy" id="370038"/>
    <lineage>
        <taxon>Bacteria</taxon>
        <taxon>Pseudomonadati</taxon>
        <taxon>Thermodesulfobacteriota</taxon>
        <taxon>Desulfovibrionia</taxon>
        <taxon>Desulfovibrionales</taxon>
        <taxon>Desulfovibrionaceae</taxon>
        <taxon>Oceanidesulfovibrio</taxon>
    </lineage>
</organism>
<name>A0A6P1ZKX9_9BACT</name>
<feature type="transmembrane region" description="Helical" evidence="1">
    <location>
        <begin position="43"/>
        <end position="68"/>
    </location>
</feature>
<feature type="transmembrane region" description="Helical" evidence="1">
    <location>
        <begin position="152"/>
        <end position="173"/>
    </location>
</feature>
<proteinExistence type="predicted"/>
<dbReference type="RefSeq" id="WP_144233481.1">
    <property type="nucleotide sequence ID" value="NZ_QMIF01000001.1"/>
</dbReference>
<keyword evidence="1" id="KW-1133">Transmembrane helix</keyword>
<keyword evidence="1" id="KW-0812">Transmembrane</keyword>
<dbReference type="Pfam" id="PF04143">
    <property type="entry name" value="Sulf_transp"/>
    <property type="match status" value="1"/>
</dbReference>
<reference evidence="2 3" key="1">
    <citation type="submission" date="2018-06" db="EMBL/GenBank/DDBJ databases">
        <title>Complete genome of Desulfovibrio marinus P48SEP.</title>
        <authorList>
            <person name="Crispim J.S."/>
            <person name="Vidigal P.M.P."/>
            <person name="Silva L.C.F."/>
            <person name="Araujo L.C."/>
            <person name="Laguardia C.N."/>
            <person name="Dias R.S."/>
            <person name="Sousa M.P."/>
            <person name="Paula S.O."/>
            <person name="Silva C."/>
        </authorList>
    </citation>
    <scope>NUCLEOTIDE SEQUENCE [LARGE SCALE GENOMIC DNA]</scope>
    <source>
        <strain evidence="2 3">P48SEP</strain>
    </source>
</reference>